<dbReference type="PANTHER" id="PTHR30483:SF6">
    <property type="entry name" value="PERIPLASMIC BINDING PROTEIN OF ABC TRANSPORTER FOR NATURAL AMINO ACIDS"/>
    <property type="match status" value="1"/>
</dbReference>
<evidence type="ECO:0000259" key="6">
    <source>
        <dbReference type="Pfam" id="PF13458"/>
    </source>
</evidence>
<keyword evidence="4" id="KW-0029">Amino-acid transport</keyword>
<dbReference type="PANTHER" id="PTHR30483">
    <property type="entry name" value="LEUCINE-SPECIFIC-BINDING PROTEIN"/>
    <property type="match status" value="1"/>
</dbReference>
<dbReference type="SUPFAM" id="SSF53822">
    <property type="entry name" value="Periplasmic binding protein-like I"/>
    <property type="match status" value="1"/>
</dbReference>
<dbReference type="InterPro" id="IPR028082">
    <property type="entry name" value="Peripla_BP_I"/>
</dbReference>
<protein>
    <submittedName>
        <fullName evidence="7">Ligand-binding protein, receptor family</fullName>
    </submittedName>
</protein>
<dbReference type="GO" id="GO:0006865">
    <property type="term" value="P:amino acid transport"/>
    <property type="evidence" value="ECO:0007669"/>
    <property type="project" value="UniProtKB-KW"/>
</dbReference>
<evidence type="ECO:0000256" key="1">
    <source>
        <dbReference type="ARBA" id="ARBA00010062"/>
    </source>
</evidence>
<keyword evidence="8" id="KW-1185">Reference proteome</keyword>
<feature type="chain" id="PRO_5007456867" evidence="5">
    <location>
        <begin position="26"/>
        <end position="384"/>
    </location>
</feature>
<accession>A0A133KDV7</accession>
<evidence type="ECO:0000256" key="4">
    <source>
        <dbReference type="ARBA" id="ARBA00022970"/>
    </source>
</evidence>
<evidence type="ECO:0000313" key="7">
    <source>
        <dbReference type="EMBL" id="KWZ77670.1"/>
    </source>
</evidence>
<dbReference type="PATRIC" id="fig|33036.3.peg.1130"/>
<evidence type="ECO:0000256" key="5">
    <source>
        <dbReference type="SAM" id="SignalP"/>
    </source>
</evidence>
<dbReference type="OrthoDB" id="9783240at2"/>
<dbReference type="InterPro" id="IPR051010">
    <property type="entry name" value="BCAA_transport"/>
</dbReference>
<proteinExistence type="inferred from homology"/>
<dbReference type="CDD" id="cd06347">
    <property type="entry name" value="PBP1_ABC_LivK_ligand_binding-like"/>
    <property type="match status" value="1"/>
</dbReference>
<sequence length="384" mass="41816">MKNKIKNVGIVAMMVAVFTACGAKANEGGQKDSEIKLGSTFPLTGQYSNYGISTVNGIKMAIDEINENGGIKGKKIVLDSMDDKGELTDSVTSYNKLVESGVSAVIGTNTSAPSNAIAEASQKDGIPVITPTGTEESITASKDNVFRTCFTNPYQGNLLAIFAKDKLKAKTAAIMTNSSSDYSTGIADAFEKKAKELGIEIVAKESYGENDTDFKAQLTSISKKQPDVLLLPEYYEKLALITPQARDAGIKASFIGGDGWDGIIKTMDKSSMGVIENSYFTNHFSIEDTSPKVSDFVKKYKEKYKEDPTAFSALGFDTVYMIKEAFEKAKSDSNEDRIKAIKELDFDGITGKFKFDENNNPQKAASIMKIEKGEYRFDSIINPR</sequence>
<dbReference type="RefSeq" id="WP_004835840.1">
    <property type="nucleotide sequence ID" value="NZ_KQ955281.1"/>
</dbReference>
<dbReference type="PRINTS" id="PR00337">
    <property type="entry name" value="LEUILEVALBP"/>
</dbReference>
<dbReference type="EMBL" id="LRPM01000046">
    <property type="protein sequence ID" value="KWZ77670.1"/>
    <property type="molecule type" value="Genomic_DNA"/>
</dbReference>
<keyword evidence="2" id="KW-0813">Transport</keyword>
<keyword evidence="3 5" id="KW-0732">Signal</keyword>
<dbReference type="InterPro" id="IPR000709">
    <property type="entry name" value="Leu_Ile_Val-bd"/>
</dbReference>
<evidence type="ECO:0000256" key="3">
    <source>
        <dbReference type="ARBA" id="ARBA00022729"/>
    </source>
</evidence>
<dbReference type="InterPro" id="IPR028081">
    <property type="entry name" value="Leu-bd"/>
</dbReference>
<comment type="caution">
    <text evidence="7">The sequence shown here is derived from an EMBL/GenBank/DDBJ whole genome shotgun (WGS) entry which is preliminary data.</text>
</comment>
<dbReference type="PROSITE" id="PS51257">
    <property type="entry name" value="PROKAR_LIPOPROTEIN"/>
    <property type="match status" value="1"/>
</dbReference>
<dbReference type="Gene3D" id="3.40.50.2300">
    <property type="match status" value="2"/>
</dbReference>
<organism evidence="7 8">
    <name type="scientific">Anaerococcus tetradius</name>
    <dbReference type="NCBI Taxonomy" id="33036"/>
    <lineage>
        <taxon>Bacteria</taxon>
        <taxon>Bacillati</taxon>
        <taxon>Bacillota</taxon>
        <taxon>Tissierellia</taxon>
        <taxon>Tissierellales</taxon>
        <taxon>Peptoniphilaceae</taxon>
        <taxon>Anaerococcus</taxon>
    </lineage>
</organism>
<gene>
    <name evidence="7" type="ORF">HMPREF3200_01141</name>
</gene>
<dbReference type="STRING" id="33036.HMPREF3200_01141"/>
<feature type="domain" description="Leucine-binding protein" evidence="6">
    <location>
        <begin position="34"/>
        <end position="373"/>
    </location>
</feature>
<evidence type="ECO:0000256" key="2">
    <source>
        <dbReference type="ARBA" id="ARBA00022448"/>
    </source>
</evidence>
<keyword evidence="7" id="KW-0675">Receptor</keyword>
<name>A0A133KDV7_9FIRM</name>
<dbReference type="AlphaFoldDB" id="A0A133KDV7"/>
<dbReference type="Pfam" id="PF13458">
    <property type="entry name" value="Peripla_BP_6"/>
    <property type="match status" value="1"/>
</dbReference>
<dbReference type="Proteomes" id="UP000070383">
    <property type="component" value="Unassembled WGS sequence"/>
</dbReference>
<feature type="signal peptide" evidence="5">
    <location>
        <begin position="1"/>
        <end position="25"/>
    </location>
</feature>
<reference evidence="8" key="1">
    <citation type="submission" date="2016-01" db="EMBL/GenBank/DDBJ databases">
        <authorList>
            <person name="Mitreva M."/>
            <person name="Pepin K.H."/>
            <person name="Mihindukulasuriya K.A."/>
            <person name="Fulton R."/>
            <person name="Fronick C."/>
            <person name="O'Laughlin M."/>
            <person name="Miner T."/>
            <person name="Herter B."/>
            <person name="Rosa B.A."/>
            <person name="Cordes M."/>
            <person name="Tomlinson C."/>
            <person name="Wollam A."/>
            <person name="Palsikar V.B."/>
            <person name="Mardis E.R."/>
            <person name="Wilson R.K."/>
        </authorList>
    </citation>
    <scope>NUCLEOTIDE SEQUENCE [LARGE SCALE GENOMIC DNA]</scope>
    <source>
        <strain evidence="8">MJR8151</strain>
    </source>
</reference>
<comment type="similarity">
    <text evidence="1">Belongs to the leucine-binding protein family.</text>
</comment>
<evidence type="ECO:0000313" key="8">
    <source>
        <dbReference type="Proteomes" id="UP000070383"/>
    </source>
</evidence>